<evidence type="ECO:0000313" key="2">
    <source>
        <dbReference type="EMBL" id="TCS92390.1"/>
    </source>
</evidence>
<accession>A0A4R3L2H2</accession>
<dbReference type="PRINTS" id="PR00411">
    <property type="entry name" value="PNDRDTASEI"/>
</dbReference>
<dbReference type="InterPro" id="IPR050982">
    <property type="entry name" value="Auxin_biosynth/cation_transpt"/>
</dbReference>
<dbReference type="Gene3D" id="3.50.50.60">
    <property type="entry name" value="FAD/NAD(P)-binding domain"/>
    <property type="match status" value="2"/>
</dbReference>
<dbReference type="PANTHER" id="PTHR43539:SF23">
    <property type="entry name" value="FAD-DEPENDENT OXIDOREDUCTASE DOMAIN-CONTAINING PROTEIN 2"/>
    <property type="match status" value="1"/>
</dbReference>
<reference evidence="2 3" key="1">
    <citation type="submission" date="2019-03" db="EMBL/GenBank/DDBJ databases">
        <title>Genomic Encyclopedia of Type Strains, Phase IV (KMG-IV): sequencing the most valuable type-strain genomes for metagenomic binning, comparative biology and taxonomic classification.</title>
        <authorList>
            <person name="Goeker M."/>
        </authorList>
    </citation>
    <scope>NUCLEOTIDE SEQUENCE [LARGE SCALE GENOMIC DNA]</scope>
    <source>
        <strain evidence="2 3">DSM 45707</strain>
    </source>
</reference>
<evidence type="ECO:0000313" key="3">
    <source>
        <dbReference type="Proteomes" id="UP000294937"/>
    </source>
</evidence>
<proteinExistence type="predicted"/>
<comment type="caution">
    <text evidence="2">The sequence shown here is derived from an EMBL/GenBank/DDBJ whole genome shotgun (WGS) entry which is preliminary data.</text>
</comment>
<sequence length="521" mass="59406">MNQMYDVIILGAGPGGLQVAITLKELAEENNHPLNMLIIESGKQAGTFFTQYPVHGTLISNNKLYTGKAPESRFSERFDWNSLVTKEKKVLMRQFSREFFPKREALVEMLNKLVEEYQLPVMYETEWKGTSKDDQGNFTVQTNQGDFQAKHLVVATGMKPYVPEIPGIENATIYKDMKEKEYYRDKRVLVIGKGNSGMESAQEILNEASMIMIASRSSTRLAYKTHYVGDVRLVNAWLVDNYQLKHQAALLDCEIVNIEKVNEGYNVTVAYNHAMGETEMLYFHEVIAATGFRANCESLKEDLGVKFVMDKYPSIKGNFESTEVEGLYFAGTQTHSLDYRKTFSGFIHGFRYNSKLLSHRLAERLEIPLKQNTVAKEGIVQHILDELTESGDIYLQPGYLYYLLEYSPEGEWKELGHVTALEYKELQAKKGHILLAAYLDYGDINQFSDPLAIPREPGDPTKSVHIHPYICAKTEGGKEWMIELEEHLESQFSDLEPHKKELGEFINSLYQTLDHPVGSVN</sequence>
<dbReference type="AlphaFoldDB" id="A0A4R3L2H2"/>
<dbReference type="GO" id="GO:0050660">
    <property type="term" value="F:flavin adenine dinucleotide binding"/>
    <property type="evidence" value="ECO:0007669"/>
    <property type="project" value="TreeGrafter"/>
</dbReference>
<dbReference type="OrthoDB" id="9778740at2"/>
<organism evidence="2 3">
    <name type="scientific">Hazenella coriacea</name>
    <dbReference type="NCBI Taxonomy" id="1179467"/>
    <lineage>
        <taxon>Bacteria</taxon>
        <taxon>Bacillati</taxon>
        <taxon>Bacillota</taxon>
        <taxon>Bacilli</taxon>
        <taxon>Bacillales</taxon>
        <taxon>Thermoactinomycetaceae</taxon>
        <taxon>Hazenella</taxon>
    </lineage>
</organism>
<dbReference type="SUPFAM" id="SSF51905">
    <property type="entry name" value="FAD/NAD(P)-binding domain"/>
    <property type="match status" value="1"/>
</dbReference>
<keyword evidence="3" id="KW-1185">Reference proteome</keyword>
<dbReference type="GO" id="GO:0004497">
    <property type="term" value="F:monooxygenase activity"/>
    <property type="evidence" value="ECO:0007669"/>
    <property type="project" value="TreeGrafter"/>
</dbReference>
<dbReference type="RefSeq" id="WP_131926684.1">
    <property type="nucleotide sequence ID" value="NZ_SMAG01000012.1"/>
</dbReference>
<protein>
    <submittedName>
        <fullName evidence="2">Thioredoxin reductase</fullName>
    </submittedName>
</protein>
<dbReference type="PRINTS" id="PR00368">
    <property type="entry name" value="FADPNR"/>
</dbReference>
<dbReference type="PANTHER" id="PTHR43539">
    <property type="entry name" value="FLAVIN-BINDING MONOOXYGENASE-LIKE PROTEIN (AFU_ORTHOLOGUE AFUA_4G09220)"/>
    <property type="match status" value="1"/>
</dbReference>
<dbReference type="InterPro" id="IPR036188">
    <property type="entry name" value="FAD/NAD-bd_sf"/>
</dbReference>
<keyword evidence="1" id="KW-0560">Oxidoreductase</keyword>
<gene>
    <name evidence="2" type="ORF">EDD58_11213</name>
</gene>
<dbReference type="Pfam" id="PF13738">
    <property type="entry name" value="Pyr_redox_3"/>
    <property type="match status" value="1"/>
</dbReference>
<evidence type="ECO:0000256" key="1">
    <source>
        <dbReference type="ARBA" id="ARBA00023002"/>
    </source>
</evidence>
<dbReference type="Proteomes" id="UP000294937">
    <property type="component" value="Unassembled WGS sequence"/>
</dbReference>
<name>A0A4R3L2H2_9BACL</name>
<dbReference type="GO" id="GO:0036503">
    <property type="term" value="P:ERAD pathway"/>
    <property type="evidence" value="ECO:0007669"/>
    <property type="project" value="TreeGrafter"/>
</dbReference>
<dbReference type="EMBL" id="SMAG01000012">
    <property type="protein sequence ID" value="TCS92390.1"/>
    <property type="molecule type" value="Genomic_DNA"/>
</dbReference>